<accession>A0A5B9FTG8</accession>
<evidence type="ECO:0000313" key="2">
    <source>
        <dbReference type="Proteomes" id="UP000321222"/>
    </source>
</evidence>
<dbReference type="OrthoDB" id="9809746at2"/>
<keyword evidence="2" id="KW-1185">Reference proteome</keyword>
<dbReference type="CDD" id="cd02970">
    <property type="entry name" value="PRX_like2"/>
    <property type="match status" value="1"/>
</dbReference>
<name>A0A5B9FTG8_9FLAO</name>
<protein>
    <submittedName>
        <fullName evidence="1">AhpC/TSA family protein</fullName>
    </submittedName>
</protein>
<dbReference type="AlphaFoldDB" id="A0A5B9FTG8"/>
<dbReference type="Pfam" id="PF13911">
    <property type="entry name" value="AhpC-TSA_2"/>
    <property type="match status" value="1"/>
</dbReference>
<dbReference type="RefSeq" id="WP_147582529.1">
    <property type="nucleotide sequence ID" value="NZ_CP042831.1"/>
</dbReference>
<reference evidence="1 2" key="1">
    <citation type="submission" date="2019-08" db="EMBL/GenBank/DDBJ databases">
        <title>Flavobacterium alkalisoli sp. nov., isolated from rhizosphere soil of Suaeda salsa.</title>
        <authorList>
            <person name="Sun J.-Q."/>
            <person name="Xu L."/>
        </authorList>
    </citation>
    <scope>NUCLEOTIDE SEQUENCE [LARGE SCALE GENOMIC DNA]</scope>
    <source>
        <strain evidence="1 2">XS-5</strain>
    </source>
</reference>
<organism evidence="1 2">
    <name type="scientific">Flavobacterium alkalisoli</name>
    <dbReference type="NCBI Taxonomy" id="2602769"/>
    <lineage>
        <taxon>Bacteria</taxon>
        <taxon>Pseudomonadati</taxon>
        <taxon>Bacteroidota</taxon>
        <taxon>Flavobacteriia</taxon>
        <taxon>Flavobacteriales</taxon>
        <taxon>Flavobacteriaceae</taxon>
        <taxon>Flavobacterium</taxon>
    </lineage>
</organism>
<dbReference type="SUPFAM" id="SSF52833">
    <property type="entry name" value="Thioredoxin-like"/>
    <property type="match status" value="1"/>
</dbReference>
<dbReference type="KEGG" id="fak:FUA48_05000"/>
<proteinExistence type="predicted"/>
<dbReference type="InterPro" id="IPR036249">
    <property type="entry name" value="Thioredoxin-like_sf"/>
</dbReference>
<dbReference type="EMBL" id="CP042831">
    <property type="protein sequence ID" value="QEE48958.1"/>
    <property type="molecule type" value="Genomic_DNA"/>
</dbReference>
<dbReference type="Proteomes" id="UP000321222">
    <property type="component" value="Chromosome"/>
</dbReference>
<evidence type="ECO:0000313" key="1">
    <source>
        <dbReference type="EMBL" id="QEE48958.1"/>
    </source>
</evidence>
<sequence>MKKILTKLKVNDNITPLELTSSKNETVLLPNPEKITHIQFRRFAGCPICNLHIQSVMKAKEEIENKGIAEVIVFHSTLKELQLYADDIPFPTIADAEKKLYHQFGVDKSVKSLLNPPSWPGMFGGVFYSLWETIKKGKRIPPVNATGGSFGLPADFLISPQGKILAVKYGTHADDQWSVSEILQLADRFNNK</sequence>
<dbReference type="InterPro" id="IPR032801">
    <property type="entry name" value="PXL2A/B/C"/>
</dbReference>
<dbReference type="Gene3D" id="3.40.30.10">
    <property type="entry name" value="Glutaredoxin"/>
    <property type="match status" value="1"/>
</dbReference>
<gene>
    <name evidence="1" type="ORF">FUA48_05000</name>
</gene>